<evidence type="ECO:0000313" key="10">
    <source>
        <dbReference type="Proteomes" id="UP001158058"/>
    </source>
</evidence>
<dbReference type="GO" id="GO:0006529">
    <property type="term" value="P:asparagine biosynthetic process"/>
    <property type="evidence" value="ECO:0007669"/>
    <property type="project" value="InterPro"/>
</dbReference>
<dbReference type="InterPro" id="IPR017932">
    <property type="entry name" value="GATase_2_dom"/>
</dbReference>
<sequence>MSAFAGLLALSSPLPPDLPERLSTALESPGLEPARHWSAASILLTHRLRISAPEDRHDQQPRRHPEHPLVLVFDGYLINRSELIQSLNLPPSAKSWPDSALAFEALIRWGEQAPEHLLGDFTLAAWNPTTQDLLLARDGVGQRPLYFHQGTRFFAFATTPPALQAIPGVPRGVNEERLALSLADLPADPHSTFHRHLQSLPAGTVATLRDGRLTQRRYWKPECRKELILPREDDYVEAARELLDRAVQDCLRVEGPVFSALTGGLDSSAVTVTALKHVPGNTLTALTSLPAEGLALADTPRFYTSERPYVDRIAAQTPGLTALCFPGPPLHRWDTDWTSMFHATGVPWRNVMNLAWMGPVRDHVREQGGRVLLSGALGNITLSWDGQGKLPALLRRGRWLHALRQANDLARHSNLGASRARQIWRTTFSPFLPEALQHLLGKSVDAEWERLTALSPATRMTPPIQQALKSRRHAPRMPGWRLRQYCIEERQTTLESMGLVRALHGFEVRDPMADRRLLEFCLSLPDSLYLKDGVSRRLARLVTADRLPTEIVNNPRRGLQCPEYLYRLNGLRPLLAEHLEQLEKSSLAGQLLDLRRMKALLSQWPSDHWHPEYLTVLHRGLHFGQFLLWAEGGGAHG</sequence>
<dbReference type="EC" id="6.3.5.4" evidence="3"/>
<dbReference type="InterPro" id="IPR051786">
    <property type="entry name" value="ASN_synthetase/amidase"/>
</dbReference>
<dbReference type="AlphaFoldDB" id="A0AB73HW42"/>
<accession>A0AB73HW42</accession>
<dbReference type="Gene3D" id="3.40.50.620">
    <property type="entry name" value="HUPs"/>
    <property type="match status" value="2"/>
</dbReference>
<dbReference type="InterPro" id="IPR001962">
    <property type="entry name" value="Asn_synthase"/>
</dbReference>
<protein>
    <recommendedName>
        <fullName evidence="3">asparagine synthase (glutamine-hydrolyzing)</fullName>
        <ecNumber evidence="3">6.3.5.4</ecNumber>
    </recommendedName>
</protein>
<keyword evidence="4 7" id="KW-0547">Nucleotide-binding</keyword>
<dbReference type="EMBL" id="JAODZF010000004">
    <property type="protein sequence ID" value="MDH0142210.1"/>
    <property type="molecule type" value="Genomic_DNA"/>
</dbReference>
<evidence type="ECO:0000259" key="8">
    <source>
        <dbReference type="PROSITE" id="PS51278"/>
    </source>
</evidence>
<evidence type="ECO:0000256" key="2">
    <source>
        <dbReference type="ARBA" id="ARBA00005752"/>
    </source>
</evidence>
<evidence type="ECO:0000256" key="5">
    <source>
        <dbReference type="ARBA" id="ARBA00022840"/>
    </source>
</evidence>
<dbReference type="InterPro" id="IPR006426">
    <property type="entry name" value="Asn_synth_AEB"/>
</dbReference>
<dbReference type="SUPFAM" id="SSF52402">
    <property type="entry name" value="Adenine nucleotide alpha hydrolases-like"/>
    <property type="match status" value="1"/>
</dbReference>
<dbReference type="RefSeq" id="WP_280000811.1">
    <property type="nucleotide sequence ID" value="NZ_JAODZF010000004.1"/>
</dbReference>
<evidence type="ECO:0000256" key="4">
    <source>
        <dbReference type="ARBA" id="ARBA00022741"/>
    </source>
</evidence>
<feature type="binding site" evidence="7">
    <location>
        <position position="98"/>
    </location>
    <ligand>
        <name>L-glutamine</name>
        <dbReference type="ChEBI" id="CHEBI:58359"/>
    </ligand>
</feature>
<comment type="pathway">
    <text evidence="1">Amino-acid biosynthesis; L-asparagine biosynthesis; L-asparagine from L-aspartate (L-Gln route): step 1/1.</text>
</comment>
<dbReference type="Pfam" id="PF00733">
    <property type="entry name" value="Asn_synthase"/>
    <property type="match status" value="1"/>
</dbReference>
<comment type="catalytic activity">
    <reaction evidence="6">
        <text>L-aspartate + L-glutamine + ATP + H2O = L-asparagine + L-glutamate + AMP + diphosphate + H(+)</text>
        <dbReference type="Rhea" id="RHEA:12228"/>
        <dbReference type="ChEBI" id="CHEBI:15377"/>
        <dbReference type="ChEBI" id="CHEBI:15378"/>
        <dbReference type="ChEBI" id="CHEBI:29985"/>
        <dbReference type="ChEBI" id="CHEBI:29991"/>
        <dbReference type="ChEBI" id="CHEBI:30616"/>
        <dbReference type="ChEBI" id="CHEBI:33019"/>
        <dbReference type="ChEBI" id="CHEBI:58048"/>
        <dbReference type="ChEBI" id="CHEBI:58359"/>
        <dbReference type="ChEBI" id="CHEBI:456215"/>
        <dbReference type="EC" id="6.3.5.4"/>
    </reaction>
</comment>
<dbReference type="SUPFAM" id="SSF56235">
    <property type="entry name" value="N-terminal nucleophile aminohydrolases (Ntn hydrolases)"/>
    <property type="match status" value="1"/>
</dbReference>
<evidence type="ECO:0000256" key="6">
    <source>
        <dbReference type="ARBA" id="ARBA00048741"/>
    </source>
</evidence>
<keyword evidence="5 7" id="KW-0067">ATP-binding</keyword>
<evidence type="ECO:0000256" key="1">
    <source>
        <dbReference type="ARBA" id="ARBA00005187"/>
    </source>
</evidence>
<feature type="domain" description="Glutamine amidotransferase type-2" evidence="8">
    <location>
        <begin position="1"/>
        <end position="211"/>
    </location>
</feature>
<proteinExistence type="inferred from homology"/>
<gene>
    <name evidence="9" type="ORF">N7380_07775</name>
</gene>
<name>A0AB73HW42_AQUAC</name>
<dbReference type="Pfam" id="PF13537">
    <property type="entry name" value="GATase_7"/>
    <property type="match status" value="1"/>
</dbReference>
<reference evidence="9" key="1">
    <citation type="submission" date="2022-09" db="EMBL/GenBank/DDBJ databases">
        <title>Intensive care unit water sources are persistently colonized with multi-drug resistant bacteria and are the site of extensive horizontal gene transfer of antibiotic resistance genes.</title>
        <authorList>
            <person name="Diorio-Toth L."/>
        </authorList>
    </citation>
    <scope>NUCLEOTIDE SEQUENCE</scope>
    <source>
        <strain evidence="9">GD04146</strain>
    </source>
</reference>
<dbReference type="InterPro" id="IPR014729">
    <property type="entry name" value="Rossmann-like_a/b/a_fold"/>
</dbReference>
<dbReference type="Gene3D" id="3.60.20.10">
    <property type="entry name" value="Glutamine Phosphoribosylpyrophosphate, subunit 1, domain 1"/>
    <property type="match status" value="1"/>
</dbReference>
<dbReference type="PANTHER" id="PTHR43284:SF1">
    <property type="entry name" value="ASPARAGINE SYNTHETASE"/>
    <property type="match status" value="1"/>
</dbReference>
<evidence type="ECO:0000256" key="7">
    <source>
        <dbReference type="PIRSR" id="PIRSR001589-2"/>
    </source>
</evidence>
<dbReference type="GO" id="GO:0005524">
    <property type="term" value="F:ATP binding"/>
    <property type="evidence" value="ECO:0007669"/>
    <property type="project" value="UniProtKB-KW"/>
</dbReference>
<dbReference type="PIRSF" id="PIRSF001589">
    <property type="entry name" value="Asn_synthetase_glu-h"/>
    <property type="match status" value="1"/>
</dbReference>
<comment type="similarity">
    <text evidence="2">Belongs to the asparagine synthetase family.</text>
</comment>
<dbReference type="Proteomes" id="UP001158058">
    <property type="component" value="Unassembled WGS sequence"/>
</dbReference>
<dbReference type="InterPro" id="IPR029055">
    <property type="entry name" value="Ntn_hydrolases_N"/>
</dbReference>
<dbReference type="PANTHER" id="PTHR43284">
    <property type="entry name" value="ASPARAGINE SYNTHETASE (GLUTAMINE-HYDROLYZING)"/>
    <property type="match status" value="1"/>
</dbReference>
<comment type="caution">
    <text evidence="9">The sequence shown here is derived from an EMBL/GenBank/DDBJ whole genome shotgun (WGS) entry which is preliminary data.</text>
</comment>
<organism evidence="9 10">
    <name type="scientific">Aquipseudomonas alcaligenes</name>
    <name type="common">Pseudomonas alcaligenes</name>
    <dbReference type="NCBI Taxonomy" id="43263"/>
    <lineage>
        <taxon>Bacteria</taxon>
        <taxon>Pseudomonadati</taxon>
        <taxon>Pseudomonadota</taxon>
        <taxon>Gammaproteobacteria</taxon>
        <taxon>Pseudomonadales</taxon>
        <taxon>Pseudomonadaceae</taxon>
        <taxon>Aquipseudomonas</taxon>
    </lineage>
</organism>
<dbReference type="PROSITE" id="PS51278">
    <property type="entry name" value="GATASE_TYPE_2"/>
    <property type="match status" value="1"/>
</dbReference>
<dbReference type="GO" id="GO:0004066">
    <property type="term" value="F:asparagine synthase (glutamine-hydrolyzing) activity"/>
    <property type="evidence" value="ECO:0007669"/>
    <property type="project" value="UniProtKB-EC"/>
</dbReference>
<evidence type="ECO:0000313" key="9">
    <source>
        <dbReference type="EMBL" id="MDH0142210.1"/>
    </source>
</evidence>
<evidence type="ECO:0000256" key="3">
    <source>
        <dbReference type="ARBA" id="ARBA00012737"/>
    </source>
</evidence>